<dbReference type="InterPro" id="IPR001841">
    <property type="entry name" value="Znf_RING"/>
</dbReference>
<comment type="caution">
    <text evidence="11">The sequence shown here is derived from an EMBL/GenBank/DDBJ whole genome shotgun (WGS) entry which is preliminary data.</text>
</comment>
<feature type="compositionally biased region" description="Low complexity" evidence="9">
    <location>
        <begin position="177"/>
        <end position="195"/>
    </location>
</feature>
<organism evidence="11 12">
    <name type="scientific">Mycena chlorophos</name>
    <name type="common">Agaric fungus</name>
    <name type="synonym">Agaricus chlorophos</name>
    <dbReference type="NCBI Taxonomy" id="658473"/>
    <lineage>
        <taxon>Eukaryota</taxon>
        <taxon>Fungi</taxon>
        <taxon>Dikarya</taxon>
        <taxon>Basidiomycota</taxon>
        <taxon>Agaricomycotina</taxon>
        <taxon>Agaricomycetes</taxon>
        <taxon>Agaricomycetidae</taxon>
        <taxon>Agaricales</taxon>
        <taxon>Marasmiineae</taxon>
        <taxon>Mycenaceae</taxon>
        <taxon>Mycena</taxon>
    </lineage>
</organism>
<reference evidence="11" key="1">
    <citation type="submission" date="2020-05" db="EMBL/GenBank/DDBJ databases">
        <title>Mycena genomes resolve the evolution of fungal bioluminescence.</title>
        <authorList>
            <person name="Tsai I.J."/>
        </authorList>
    </citation>
    <scope>NUCLEOTIDE SEQUENCE</scope>
    <source>
        <strain evidence="11">110903Hualien_Pintung</strain>
    </source>
</reference>
<dbReference type="PANTHER" id="PTHR47168">
    <property type="entry name" value="RING ZINC FINGER DOMAIN SUPERFAMILY PROTEIN-RELATED"/>
    <property type="match status" value="1"/>
</dbReference>
<evidence type="ECO:0000256" key="6">
    <source>
        <dbReference type="ARBA" id="ARBA00022989"/>
    </source>
</evidence>
<keyword evidence="2" id="KW-0812">Transmembrane</keyword>
<feature type="region of interest" description="Disordered" evidence="9">
    <location>
        <begin position="249"/>
        <end position="281"/>
    </location>
</feature>
<feature type="compositionally biased region" description="Pro residues" evidence="9">
    <location>
        <begin position="582"/>
        <end position="591"/>
    </location>
</feature>
<protein>
    <submittedName>
        <fullName evidence="11">RING finger protein</fullName>
    </submittedName>
</protein>
<evidence type="ECO:0000256" key="9">
    <source>
        <dbReference type="SAM" id="MobiDB-lite"/>
    </source>
</evidence>
<dbReference type="SUPFAM" id="SSF57850">
    <property type="entry name" value="RING/U-box"/>
    <property type="match status" value="1"/>
</dbReference>
<keyword evidence="6" id="KW-1133">Transmembrane helix</keyword>
<keyword evidence="3" id="KW-0479">Metal-binding</keyword>
<evidence type="ECO:0000256" key="1">
    <source>
        <dbReference type="ARBA" id="ARBA00004167"/>
    </source>
</evidence>
<keyword evidence="12" id="KW-1185">Reference proteome</keyword>
<evidence type="ECO:0000256" key="3">
    <source>
        <dbReference type="ARBA" id="ARBA00022723"/>
    </source>
</evidence>
<feature type="compositionally biased region" description="Pro residues" evidence="9">
    <location>
        <begin position="211"/>
        <end position="227"/>
    </location>
</feature>
<dbReference type="GO" id="GO:0008270">
    <property type="term" value="F:zinc ion binding"/>
    <property type="evidence" value="ECO:0007669"/>
    <property type="project" value="UniProtKB-KW"/>
</dbReference>
<feature type="compositionally biased region" description="Acidic residues" evidence="9">
    <location>
        <begin position="551"/>
        <end position="560"/>
    </location>
</feature>
<gene>
    <name evidence="11" type="ORF">HMN09_01197400</name>
</gene>
<evidence type="ECO:0000313" key="11">
    <source>
        <dbReference type="EMBL" id="KAF7293194.1"/>
    </source>
</evidence>
<keyword evidence="5" id="KW-0862">Zinc</keyword>
<feature type="compositionally biased region" description="Low complexity" evidence="9">
    <location>
        <begin position="497"/>
        <end position="509"/>
    </location>
</feature>
<accession>A0A8H6S5C9</accession>
<dbReference type="CDD" id="cd16473">
    <property type="entry name" value="RING-H2_RNF103"/>
    <property type="match status" value="1"/>
</dbReference>
<dbReference type="GO" id="GO:0016020">
    <property type="term" value="C:membrane"/>
    <property type="evidence" value="ECO:0007669"/>
    <property type="project" value="UniProtKB-SubCell"/>
</dbReference>
<sequence length="746" mass="77316">MGQSTSRRRTPPPEPQPTVESPSARRSRTLRNSLLSILNNNDASGTSTRRASRRWSRAAVPKPETVVQPDAEGVVEDTDTVSEVQDDPREPVGRPRTPLATTTTTTTVTPPAPPDPGPPPMQGFPPAGTVVLVQGVVQTTSEPVRPPTPSQTTANSQHIEVLGTLLTVAAQATAASLLSGSTPPSNSTSPTAPQTRRSPWNALRERLGPTALPPPTATPVSTPPSTPTSPQDERSRMLAEMARAFNVGLGLSAPSGSNSSSSASEESSNSNEPPAPLPEEGTFDRFLVDLQSDLRVTLAPRRDDDELPLTIPLPPSPSLEPVDSGDDADVPEESHDVVPEAEETPVGDTSATTASPSAEGEAEQEASISHRAGTGPGAVNWWRLYRFPAIPVATRTSDIAPSSAASATDTAPALPEDAIAAAPIPASESHSSSSSEPSSSSSSSSATTPAARTVVPVIVVGLQSVPGGTAALTGFPGPLPAHGHPHSDSPGQPDGTASSGSAEASSEGAVVTEPISAAVVEEDRASRRRSWWRPRSRVDPPANVALATSEAETETTEEAEGLVVEEGATNPEQQASESSTAPPEPVPPRPSAPGLSRTFLIYVIGGFYPPHHALLTSGGTPESFEALLELGELLHLRPPTASKADIARAGLAVVRREELAGLSVTASCTEKCLICLDDYADDDPIRVLGCRHAFHQGCVDKWLETGRNNCPACRTRGVPTAPAQMSTSVPAASETTAPAPVTPSPA</sequence>
<feature type="compositionally biased region" description="Low complexity" evidence="9">
    <location>
        <begin position="726"/>
        <end position="739"/>
    </location>
</feature>
<evidence type="ECO:0000259" key="10">
    <source>
        <dbReference type="PROSITE" id="PS50089"/>
    </source>
</evidence>
<dbReference type="AlphaFoldDB" id="A0A8H6S5C9"/>
<dbReference type="Pfam" id="PF13639">
    <property type="entry name" value="zf-RING_2"/>
    <property type="match status" value="1"/>
</dbReference>
<feature type="region of interest" description="Disordered" evidence="9">
    <location>
        <begin position="1"/>
        <end position="127"/>
    </location>
</feature>
<dbReference type="PANTHER" id="PTHR47168:SF1">
    <property type="entry name" value="OS02G0798600 PROTEIN"/>
    <property type="match status" value="1"/>
</dbReference>
<dbReference type="InterPro" id="IPR051653">
    <property type="entry name" value="E3_ligase_sorting_rcpt"/>
</dbReference>
<dbReference type="Proteomes" id="UP000613580">
    <property type="component" value="Unassembled WGS sequence"/>
</dbReference>
<feature type="compositionally biased region" description="Polar residues" evidence="9">
    <location>
        <begin position="347"/>
        <end position="356"/>
    </location>
</feature>
<name>A0A8H6S5C9_MYCCL</name>
<feature type="domain" description="RING-type" evidence="10">
    <location>
        <begin position="672"/>
        <end position="714"/>
    </location>
</feature>
<feature type="compositionally biased region" description="Pro residues" evidence="9">
    <location>
        <begin position="110"/>
        <end position="123"/>
    </location>
</feature>
<proteinExistence type="predicted"/>
<evidence type="ECO:0000313" key="12">
    <source>
        <dbReference type="Proteomes" id="UP000613580"/>
    </source>
</evidence>
<feature type="compositionally biased region" description="Low complexity" evidence="9">
    <location>
        <begin position="249"/>
        <end position="272"/>
    </location>
</feature>
<feature type="compositionally biased region" description="Basic residues" evidence="9">
    <location>
        <begin position="1"/>
        <end position="10"/>
    </location>
</feature>
<evidence type="ECO:0000256" key="8">
    <source>
        <dbReference type="PROSITE-ProRule" id="PRU00175"/>
    </source>
</evidence>
<keyword evidence="7" id="KW-0472">Membrane</keyword>
<feature type="region of interest" description="Disordered" evidence="9">
    <location>
        <begin position="721"/>
        <end position="746"/>
    </location>
</feature>
<dbReference type="InterPro" id="IPR011016">
    <property type="entry name" value="Znf_RING-CH"/>
</dbReference>
<evidence type="ECO:0000256" key="7">
    <source>
        <dbReference type="ARBA" id="ARBA00023136"/>
    </source>
</evidence>
<feature type="compositionally biased region" description="Low complexity" evidence="9">
    <location>
        <begin position="561"/>
        <end position="581"/>
    </location>
</feature>
<dbReference type="PROSITE" id="PS50089">
    <property type="entry name" value="ZF_RING_2"/>
    <property type="match status" value="1"/>
</dbReference>
<dbReference type="SMART" id="SM00744">
    <property type="entry name" value="RINGv"/>
    <property type="match status" value="1"/>
</dbReference>
<feature type="region of interest" description="Disordered" evidence="9">
    <location>
        <begin position="177"/>
        <end position="235"/>
    </location>
</feature>
<evidence type="ECO:0000256" key="2">
    <source>
        <dbReference type="ARBA" id="ARBA00022692"/>
    </source>
</evidence>
<dbReference type="EMBL" id="JACAZE010000021">
    <property type="protein sequence ID" value="KAF7293194.1"/>
    <property type="molecule type" value="Genomic_DNA"/>
</dbReference>
<feature type="region of interest" description="Disordered" evidence="9">
    <location>
        <begin position="299"/>
        <end position="372"/>
    </location>
</feature>
<comment type="subcellular location">
    <subcellularLocation>
        <location evidence="1">Membrane</location>
        <topology evidence="1">Single-pass membrane protein</topology>
    </subcellularLocation>
</comment>
<dbReference type="SMART" id="SM00184">
    <property type="entry name" value="RING"/>
    <property type="match status" value="1"/>
</dbReference>
<feature type="compositionally biased region" description="Low complexity" evidence="9">
    <location>
        <begin position="95"/>
        <end position="109"/>
    </location>
</feature>
<dbReference type="Gene3D" id="3.30.40.10">
    <property type="entry name" value="Zinc/RING finger domain, C3HC4 (zinc finger)"/>
    <property type="match status" value="1"/>
</dbReference>
<evidence type="ECO:0000256" key="4">
    <source>
        <dbReference type="ARBA" id="ARBA00022771"/>
    </source>
</evidence>
<dbReference type="InterPro" id="IPR013083">
    <property type="entry name" value="Znf_RING/FYVE/PHD"/>
</dbReference>
<keyword evidence="4 8" id="KW-0863">Zinc-finger</keyword>
<dbReference type="OrthoDB" id="8062037at2759"/>
<evidence type="ECO:0000256" key="5">
    <source>
        <dbReference type="ARBA" id="ARBA00022833"/>
    </source>
</evidence>
<feature type="region of interest" description="Disordered" evidence="9">
    <location>
        <begin position="424"/>
        <end position="450"/>
    </location>
</feature>
<feature type="region of interest" description="Disordered" evidence="9">
    <location>
        <begin position="471"/>
        <end position="592"/>
    </location>
</feature>
<feature type="compositionally biased region" description="Basic residues" evidence="9">
    <location>
        <begin position="526"/>
        <end position="535"/>
    </location>
</feature>
<feature type="compositionally biased region" description="Low complexity" evidence="9">
    <location>
        <begin position="17"/>
        <end position="49"/>
    </location>
</feature>